<keyword evidence="2" id="KW-0812">Transmembrane</keyword>
<evidence type="ECO:0000256" key="1">
    <source>
        <dbReference type="SAM" id="MobiDB-lite"/>
    </source>
</evidence>
<dbReference type="EMBL" id="JAGIOB010000001">
    <property type="protein sequence ID" value="MBP2418566.1"/>
    <property type="molecule type" value="Genomic_DNA"/>
</dbReference>
<evidence type="ECO:0000313" key="4">
    <source>
        <dbReference type="Proteomes" id="UP000758168"/>
    </source>
</evidence>
<reference evidence="3 4" key="1">
    <citation type="submission" date="2021-03" db="EMBL/GenBank/DDBJ databases">
        <title>Sequencing the genomes of 1000 actinobacteria strains.</title>
        <authorList>
            <person name="Klenk H.-P."/>
        </authorList>
    </citation>
    <scope>NUCLEOTIDE SEQUENCE [LARGE SCALE GENOMIC DNA]</scope>
    <source>
        <strain evidence="3 4">DSM 12936</strain>
    </source>
</reference>
<feature type="compositionally biased region" description="Basic and acidic residues" evidence="1">
    <location>
        <begin position="218"/>
        <end position="243"/>
    </location>
</feature>
<feature type="transmembrane region" description="Helical" evidence="2">
    <location>
        <begin position="172"/>
        <end position="192"/>
    </location>
</feature>
<evidence type="ECO:0000256" key="2">
    <source>
        <dbReference type="SAM" id="Phobius"/>
    </source>
</evidence>
<keyword evidence="2" id="KW-1133">Transmembrane helix</keyword>
<accession>A0ABS4ZC15</accession>
<comment type="caution">
    <text evidence="3">The sequence shown here is derived from an EMBL/GenBank/DDBJ whole genome shotgun (WGS) entry which is preliminary data.</text>
</comment>
<keyword evidence="2" id="KW-0472">Membrane</keyword>
<proteinExistence type="predicted"/>
<organism evidence="3 4">
    <name type="scientific">Microlunatus capsulatus</name>
    <dbReference type="NCBI Taxonomy" id="99117"/>
    <lineage>
        <taxon>Bacteria</taxon>
        <taxon>Bacillati</taxon>
        <taxon>Actinomycetota</taxon>
        <taxon>Actinomycetes</taxon>
        <taxon>Propionibacteriales</taxon>
        <taxon>Propionibacteriaceae</taxon>
        <taxon>Microlunatus</taxon>
    </lineage>
</organism>
<evidence type="ECO:0000313" key="3">
    <source>
        <dbReference type="EMBL" id="MBP2418566.1"/>
    </source>
</evidence>
<protein>
    <recommendedName>
        <fullName evidence="5">Capsular polysaccharide biosynthesis protein</fullName>
    </recommendedName>
</protein>
<dbReference type="RefSeq" id="WP_210058142.1">
    <property type="nucleotide sequence ID" value="NZ_BAAAMH010000001.1"/>
</dbReference>
<evidence type="ECO:0008006" key="5">
    <source>
        <dbReference type="Google" id="ProtNLM"/>
    </source>
</evidence>
<feature type="compositionally biased region" description="Low complexity" evidence="1">
    <location>
        <begin position="207"/>
        <end position="217"/>
    </location>
</feature>
<feature type="region of interest" description="Disordered" evidence="1">
    <location>
        <begin position="199"/>
        <end position="254"/>
    </location>
</feature>
<sequence length="254" mass="27140">MDFIDALRVLLRRWRVMAVGAAVVLAAAAAAVALVPTQYQATGQLVMLLPPQATGAATPTNPYLNLEPGLTVTASLIASTLSTKDSARSLEAAGFTSDYAIGLSPDAGPVLVISTEDTDGAMAVRTRDEVIRRLQVELARIQSAVNAPQRQLIDARPNSAPSVAEPLPGSKIRALAVIGGVGVVTTLLVAFIRDRRRPEEDREEVRAAAPTPRATPRSRADERVRPDAGERLRPAEDRPRERVSASAAARWWDS</sequence>
<gene>
    <name evidence="3" type="ORF">JOF54_003488</name>
</gene>
<dbReference type="Proteomes" id="UP000758168">
    <property type="component" value="Unassembled WGS sequence"/>
</dbReference>
<keyword evidence="4" id="KW-1185">Reference proteome</keyword>
<name>A0ABS4ZC15_9ACTN</name>